<dbReference type="PANTHER" id="PTHR35218">
    <property type="entry name" value="RNASE H DOMAIN-CONTAINING PROTEIN"/>
    <property type="match status" value="1"/>
</dbReference>
<dbReference type="EMBL" id="JAGKQM010000005">
    <property type="protein sequence ID" value="KAH0926161.1"/>
    <property type="molecule type" value="Genomic_DNA"/>
</dbReference>
<reference evidence="1 2" key="1">
    <citation type="submission" date="2021-05" db="EMBL/GenBank/DDBJ databases">
        <title>Genome Assembly of Synthetic Allotetraploid Brassica napus Reveals Homoeologous Exchanges between Subgenomes.</title>
        <authorList>
            <person name="Davis J.T."/>
        </authorList>
    </citation>
    <scope>NUCLEOTIDE SEQUENCE [LARGE SCALE GENOMIC DNA]</scope>
    <source>
        <strain evidence="2">cv. Da-Ae</strain>
        <tissue evidence="1">Seedling</tissue>
    </source>
</reference>
<sequence>VSYSNVLIDGSSLVEESPDFEVKDGVAEVVAGNDYVVMEGFSTKDASEKSASEIVNKLMEELETMSGKASLSGDSNTASAVGLVESSHSVAPENESWALVPITNHGSSSPSRAIRTVGCASPNGFQVLQDIREEGEIDEEDNDKKDADETGILTNSMGESSAMVETAVNFSEGEVAAGSTLKQGSIQRGKGKGSKRVILNSRDLVHAVAQQQKEALMSSIFAWNMCGFNMPRKQKAVRHWVTAAKLSVGCLLETRVQEENFTKVFDATFPGWSCLHNYSSHWLGRIWVCWSDAVEIVPVSTSAQMITVWVRYKAIGDTFLCSFAYASNCMIERRELRREMETISETVVGDVNAWIIQGDFNLLILAMSRVWNETAPLFHSHSALRRFQDKLKALKSEMRALNRDMFGDLPGRVKQAYADLILTSPADIKLEAAAHFESFLNSTPQ</sequence>
<organism evidence="1 2">
    <name type="scientific">Brassica napus</name>
    <name type="common">Rape</name>
    <dbReference type="NCBI Taxonomy" id="3708"/>
    <lineage>
        <taxon>Eukaryota</taxon>
        <taxon>Viridiplantae</taxon>
        <taxon>Streptophyta</taxon>
        <taxon>Embryophyta</taxon>
        <taxon>Tracheophyta</taxon>
        <taxon>Spermatophyta</taxon>
        <taxon>Magnoliopsida</taxon>
        <taxon>eudicotyledons</taxon>
        <taxon>Gunneridae</taxon>
        <taxon>Pentapetalae</taxon>
        <taxon>rosids</taxon>
        <taxon>malvids</taxon>
        <taxon>Brassicales</taxon>
        <taxon>Brassicaceae</taxon>
        <taxon>Brassiceae</taxon>
        <taxon>Brassica</taxon>
    </lineage>
</organism>
<proteinExistence type="predicted"/>
<dbReference type="InterPro" id="IPR036691">
    <property type="entry name" value="Endo/exonu/phosph_ase_sf"/>
</dbReference>
<evidence type="ECO:0000313" key="2">
    <source>
        <dbReference type="Proteomes" id="UP000824890"/>
    </source>
</evidence>
<name>A0ABQ8D9W1_BRANA</name>
<dbReference type="PANTHER" id="PTHR35218:SF9">
    <property type="entry name" value="ENDONUCLEASE_EXONUCLEASE_PHOSPHATASE DOMAIN-CONTAINING PROTEIN"/>
    <property type="match status" value="1"/>
</dbReference>
<protein>
    <submittedName>
        <fullName evidence="1">Uncharacterized protein</fullName>
    </submittedName>
</protein>
<feature type="non-terminal residue" evidence="1">
    <location>
        <position position="445"/>
    </location>
</feature>
<feature type="non-terminal residue" evidence="1">
    <location>
        <position position="1"/>
    </location>
</feature>
<evidence type="ECO:0000313" key="1">
    <source>
        <dbReference type="EMBL" id="KAH0926161.1"/>
    </source>
</evidence>
<dbReference type="Gene3D" id="3.60.10.10">
    <property type="entry name" value="Endonuclease/exonuclease/phosphatase"/>
    <property type="match status" value="1"/>
</dbReference>
<comment type="caution">
    <text evidence="1">The sequence shown here is derived from an EMBL/GenBank/DDBJ whole genome shotgun (WGS) entry which is preliminary data.</text>
</comment>
<dbReference type="Proteomes" id="UP000824890">
    <property type="component" value="Unassembled WGS sequence"/>
</dbReference>
<accession>A0ABQ8D9W1</accession>
<dbReference type="SUPFAM" id="SSF56219">
    <property type="entry name" value="DNase I-like"/>
    <property type="match status" value="1"/>
</dbReference>
<gene>
    <name evidence="1" type="ORF">HID58_018417</name>
</gene>
<keyword evidence="2" id="KW-1185">Reference proteome</keyword>